<feature type="transmembrane region" description="Helical" evidence="8">
    <location>
        <begin position="626"/>
        <end position="645"/>
    </location>
</feature>
<feature type="domain" description="ML-like" evidence="10">
    <location>
        <begin position="50"/>
        <end position="192"/>
    </location>
</feature>
<dbReference type="Pfam" id="PF06011">
    <property type="entry name" value="TRP"/>
    <property type="match status" value="1"/>
</dbReference>
<feature type="chain" id="PRO_5009645023" evidence="9">
    <location>
        <begin position="27"/>
        <end position="928"/>
    </location>
</feature>
<keyword evidence="12" id="KW-1185">Reference proteome</keyword>
<dbReference type="GO" id="GO:0016020">
    <property type="term" value="C:membrane"/>
    <property type="evidence" value="ECO:0007669"/>
    <property type="project" value="UniProtKB-SubCell"/>
</dbReference>
<keyword evidence="4 9" id="KW-0732">Signal</keyword>
<sequence>MAVSRGLCATFLLLLSILALVTTAVARDTEYIYGTGVDGKTRQLAVDRTPALYTKDFGDCLGGESLFNVTKFDAAYYTDNLTIIFHLDGTTNIKNESLMMHISVDAYGSSRFSMTFDPCALNIYSLCPLNASRPIEGWAVIPVGPQQVGGIPAIAFDIPDFEGSTKVQIFANSSRTEIGCFQAVMRNGNSFSHPEAVAPALGAFTLVAIAASFLSAAYGISTTHMRTHFAHSLPVLLVFETFQTIFFSGALTVNWPSVLVAWWSNFAWSAGLIYVPGLVHSVDSFAGITGNASQVGGAGSTVINNGGGLASQIYGRSAVEDLPGVLSKRAAYNASNPYDYNWSGDPVTPGMPLPGTWTGFPGTLSGIGMPAPDAFLVSLIWILVAVGLVMLAVTAFKFSLEGLAKVKWIAEDRLALFRSRWTQYLAGAVGRTFFIAFFTIITLALYQFNVEAPAGAIAVAVVVFLLFLVGMTGVVAYACRTRTRLGRMEIRRDGIHFRQAKLFSKVPFSVPVLRSTLGKRGLEVPAASGLPWIQIRHLDDDPSRATVHQDEKYIAKFGWLSARYRRTRWWYFAYYVGYQFFRACFVGAAVNSPLAQIYGLLIYEIVAFVIVAILNPFEGARNTALGVWMLSITKIVTTGLSIAFLPELGLDRIIATVIGVIIIVIQGFLVIGVLILITLGAISTWMSVTRNREEFGVEILEGTRVRYFEHLEAKAPDVWRPQPSRKGKEKETADASQEPKEPYFKVQEVRRAPKIEDEDGDMVRDMEPRPNSSLKPEAAAHPRSVSRQSRQSRPNSGTSFYSVSSLPRGARAHRASWSSKDFAQWEASMERPDSSLAQRLSIGTPALEDGNNTTSTPLIVTAASSNRNSLVNTPTGIGGSRPSSPLNPMHFATPSRERLRKHAEERRFLNSQAPSRGSLRGEATVEEE</sequence>
<feature type="transmembrane region" description="Helical" evidence="8">
    <location>
        <begin position="569"/>
        <end position="590"/>
    </location>
</feature>
<evidence type="ECO:0000256" key="1">
    <source>
        <dbReference type="ARBA" id="ARBA00004141"/>
    </source>
</evidence>
<name>A0A1J7JNB7_9PEZI</name>
<dbReference type="PANTHER" id="PTHR31145">
    <property type="entry name" value="INTEGRAL MEMBRANE PROTEIN (AFU_ORTHOLOGUE AFUA_7G01610)"/>
    <property type="match status" value="1"/>
</dbReference>
<feature type="transmembrane region" description="Helical" evidence="8">
    <location>
        <begin position="421"/>
        <end position="448"/>
    </location>
</feature>
<accession>A0A1J7JNB7</accession>
<evidence type="ECO:0000256" key="7">
    <source>
        <dbReference type="SAM" id="MobiDB-lite"/>
    </source>
</evidence>
<dbReference type="Pfam" id="PF14558">
    <property type="entry name" value="TRP_N"/>
    <property type="match status" value="1"/>
</dbReference>
<dbReference type="STRING" id="1408157.A0A1J7JNB7"/>
<dbReference type="OrthoDB" id="5377623at2759"/>
<feature type="compositionally biased region" description="Basic and acidic residues" evidence="7">
    <location>
        <begin position="726"/>
        <end position="768"/>
    </location>
</feature>
<keyword evidence="5 8" id="KW-1133">Transmembrane helix</keyword>
<evidence type="ECO:0000256" key="8">
    <source>
        <dbReference type="SAM" id="Phobius"/>
    </source>
</evidence>
<reference evidence="11 12" key="1">
    <citation type="submission" date="2016-10" db="EMBL/GenBank/DDBJ databases">
        <title>Draft genome sequence of Coniochaeta ligniaria NRRL30616, a lignocellulolytic fungus for bioabatement of inhibitors in plant biomass hydrolysates.</title>
        <authorList>
            <consortium name="DOE Joint Genome Institute"/>
            <person name="Jimenez D.J."/>
            <person name="Hector R.E."/>
            <person name="Riley R."/>
            <person name="Sun H."/>
            <person name="Grigoriev I.V."/>
            <person name="Van Elsas J.D."/>
            <person name="Nichols N.N."/>
        </authorList>
    </citation>
    <scope>NUCLEOTIDE SEQUENCE [LARGE SCALE GENOMIC DNA]</scope>
    <source>
        <strain evidence="11 12">NRRL 30616</strain>
    </source>
</reference>
<feature type="transmembrane region" description="Helical" evidence="8">
    <location>
        <begin position="196"/>
        <end position="221"/>
    </location>
</feature>
<dbReference type="InterPro" id="IPR032800">
    <property type="entry name" value="TRP_N"/>
</dbReference>
<feature type="signal peptide" evidence="9">
    <location>
        <begin position="1"/>
        <end position="26"/>
    </location>
</feature>
<evidence type="ECO:0000256" key="6">
    <source>
        <dbReference type="ARBA" id="ARBA00023136"/>
    </source>
</evidence>
<dbReference type="SMART" id="SM01320">
    <property type="entry name" value="TRP_N"/>
    <property type="match status" value="1"/>
</dbReference>
<dbReference type="GO" id="GO:0009272">
    <property type="term" value="P:fungal-type cell wall biogenesis"/>
    <property type="evidence" value="ECO:0007669"/>
    <property type="project" value="TreeGrafter"/>
</dbReference>
<feature type="compositionally biased region" description="Low complexity" evidence="7">
    <location>
        <begin position="783"/>
        <end position="793"/>
    </location>
</feature>
<dbReference type="InParanoid" id="A0A1J7JNB7"/>
<feature type="transmembrane region" description="Helical" evidence="8">
    <location>
        <begin position="454"/>
        <end position="479"/>
    </location>
</feature>
<evidence type="ECO:0000256" key="4">
    <source>
        <dbReference type="ARBA" id="ARBA00022729"/>
    </source>
</evidence>
<evidence type="ECO:0000256" key="2">
    <source>
        <dbReference type="ARBA" id="ARBA00010642"/>
    </source>
</evidence>
<evidence type="ECO:0000256" key="3">
    <source>
        <dbReference type="ARBA" id="ARBA00022692"/>
    </source>
</evidence>
<comment type="similarity">
    <text evidence="2">Belongs to the transient receptor potential (TRP) ion channel family.</text>
</comment>
<dbReference type="PANTHER" id="PTHR31145:SF7">
    <property type="entry name" value="TRP-LIKE ION CHANNEL"/>
    <property type="match status" value="1"/>
</dbReference>
<feature type="region of interest" description="Disordered" evidence="7">
    <location>
        <begin position="870"/>
        <end position="928"/>
    </location>
</feature>
<keyword evidence="6 8" id="KW-0472">Membrane</keyword>
<gene>
    <name evidence="11" type="ORF">CONLIGDRAFT_573959</name>
</gene>
<evidence type="ECO:0000256" key="9">
    <source>
        <dbReference type="SAM" id="SignalP"/>
    </source>
</evidence>
<dbReference type="InterPro" id="IPR010308">
    <property type="entry name" value="TRP_C"/>
</dbReference>
<feature type="transmembrane region" description="Helical" evidence="8">
    <location>
        <begin position="657"/>
        <end position="682"/>
    </location>
</feature>
<feature type="region of interest" description="Disordered" evidence="7">
    <location>
        <begin position="718"/>
        <end position="815"/>
    </location>
</feature>
<keyword evidence="3 8" id="KW-0812">Transmembrane</keyword>
<feature type="transmembrane region" description="Helical" evidence="8">
    <location>
        <begin position="596"/>
        <end position="614"/>
    </location>
</feature>
<dbReference type="Proteomes" id="UP000182658">
    <property type="component" value="Unassembled WGS sequence"/>
</dbReference>
<feature type="compositionally biased region" description="Polar residues" evidence="7">
    <location>
        <begin position="794"/>
        <end position="805"/>
    </location>
</feature>
<organism evidence="11 12">
    <name type="scientific">Coniochaeta ligniaria NRRL 30616</name>
    <dbReference type="NCBI Taxonomy" id="1408157"/>
    <lineage>
        <taxon>Eukaryota</taxon>
        <taxon>Fungi</taxon>
        <taxon>Dikarya</taxon>
        <taxon>Ascomycota</taxon>
        <taxon>Pezizomycotina</taxon>
        <taxon>Sordariomycetes</taxon>
        <taxon>Sordariomycetidae</taxon>
        <taxon>Coniochaetales</taxon>
        <taxon>Coniochaetaceae</taxon>
        <taxon>Coniochaeta</taxon>
    </lineage>
</organism>
<dbReference type="EMBL" id="KV875096">
    <property type="protein sequence ID" value="OIW30812.1"/>
    <property type="molecule type" value="Genomic_DNA"/>
</dbReference>
<feature type="compositionally biased region" description="Polar residues" evidence="7">
    <location>
        <begin position="870"/>
        <end position="886"/>
    </location>
</feature>
<evidence type="ECO:0000313" key="11">
    <source>
        <dbReference type="EMBL" id="OIW30812.1"/>
    </source>
</evidence>
<evidence type="ECO:0000259" key="10">
    <source>
        <dbReference type="SMART" id="SM01320"/>
    </source>
</evidence>
<feature type="transmembrane region" description="Helical" evidence="8">
    <location>
        <begin position="233"/>
        <end position="255"/>
    </location>
</feature>
<dbReference type="GO" id="GO:0055085">
    <property type="term" value="P:transmembrane transport"/>
    <property type="evidence" value="ECO:0007669"/>
    <property type="project" value="TreeGrafter"/>
</dbReference>
<evidence type="ECO:0000256" key="5">
    <source>
        <dbReference type="ARBA" id="ARBA00022989"/>
    </source>
</evidence>
<comment type="subcellular location">
    <subcellularLocation>
        <location evidence="1">Membrane</location>
        <topology evidence="1">Multi-pass membrane protein</topology>
    </subcellularLocation>
</comment>
<evidence type="ECO:0000313" key="12">
    <source>
        <dbReference type="Proteomes" id="UP000182658"/>
    </source>
</evidence>
<proteinExistence type="inferred from homology"/>
<feature type="transmembrane region" description="Helical" evidence="8">
    <location>
        <begin position="374"/>
        <end position="400"/>
    </location>
</feature>
<dbReference type="AlphaFoldDB" id="A0A1J7JNB7"/>
<protein>
    <submittedName>
        <fullName evidence="11">TRP-domain-containing protein</fullName>
    </submittedName>
</protein>
<dbReference type="InterPro" id="IPR040241">
    <property type="entry name" value="TRP_Flc/Pkd2-like"/>
</dbReference>